<dbReference type="SUPFAM" id="SSF51294">
    <property type="entry name" value="Hedgehog/intein (Hint) domain"/>
    <property type="match status" value="1"/>
</dbReference>
<dbReference type="AlphaFoldDB" id="A0A6C0H1F7"/>
<evidence type="ECO:0008006" key="2">
    <source>
        <dbReference type="Google" id="ProtNLM"/>
    </source>
</evidence>
<proteinExistence type="predicted"/>
<dbReference type="EMBL" id="MN739835">
    <property type="protein sequence ID" value="QHT73975.1"/>
    <property type="molecule type" value="Genomic_DNA"/>
</dbReference>
<name>A0A6C0H1F7_9ZZZZ</name>
<organism evidence="1">
    <name type="scientific">viral metagenome</name>
    <dbReference type="NCBI Taxonomy" id="1070528"/>
    <lineage>
        <taxon>unclassified sequences</taxon>
        <taxon>metagenomes</taxon>
        <taxon>organismal metagenomes</taxon>
    </lineage>
</organism>
<sequence length="287" mass="32242">MTFFNTTSGDIDALSIGYKFFVDPKSTDPIIVINGMNSTNYENPITVAALANNIIKNRSATLIINIIDFNFDNTTGIAYGIDTGFSGTVIRFQVTATDDHNNSITDFLGDPLVFTLDLPHANPYATIKLYKLNNMQIMDPQPLGYPAILTHKSGTLWEASLQSISDFVGTDNNPICFNEGTKILCLNKKFEEEYIPIENLRKGDLVKSYKHGYRKIELIGKNPMINNPEKFNECMYKMEKTKENGLIEDLIITGGHSILVDDLGENKEENEKIFKGTQMIDDKYLLL</sequence>
<accession>A0A6C0H1F7</accession>
<evidence type="ECO:0000313" key="1">
    <source>
        <dbReference type="EMBL" id="QHT73975.1"/>
    </source>
</evidence>
<reference evidence="1" key="1">
    <citation type="journal article" date="2020" name="Nature">
        <title>Giant virus diversity and host interactions through global metagenomics.</title>
        <authorList>
            <person name="Schulz F."/>
            <person name="Roux S."/>
            <person name="Paez-Espino D."/>
            <person name="Jungbluth S."/>
            <person name="Walsh D.A."/>
            <person name="Denef V.J."/>
            <person name="McMahon K.D."/>
            <person name="Konstantinidis K.T."/>
            <person name="Eloe-Fadrosh E.A."/>
            <person name="Kyrpides N.C."/>
            <person name="Woyke T."/>
        </authorList>
    </citation>
    <scope>NUCLEOTIDE SEQUENCE</scope>
    <source>
        <strain evidence="1">GVMAG-M-3300023179-4</strain>
    </source>
</reference>
<dbReference type="InterPro" id="IPR036844">
    <property type="entry name" value="Hint_dom_sf"/>
</dbReference>
<protein>
    <recommendedName>
        <fullName evidence="2">Hedgehog/Intein (Hint) domain-containing protein</fullName>
    </recommendedName>
</protein>